<dbReference type="GO" id="GO:0016020">
    <property type="term" value="C:membrane"/>
    <property type="evidence" value="ECO:0007669"/>
    <property type="project" value="TreeGrafter"/>
</dbReference>
<evidence type="ECO:0000256" key="4">
    <source>
        <dbReference type="ARBA" id="ARBA00023054"/>
    </source>
</evidence>
<evidence type="ECO:0000256" key="2">
    <source>
        <dbReference type="ARBA" id="ARBA00022448"/>
    </source>
</evidence>
<name>A0A7S2W7V0_9STRA</name>
<evidence type="ECO:0008006" key="9">
    <source>
        <dbReference type="Google" id="ProtNLM"/>
    </source>
</evidence>
<dbReference type="InterPro" id="IPR042044">
    <property type="entry name" value="EXOC6PINT-1/Sec15/Tip20_C_dom2"/>
</dbReference>
<protein>
    <recommendedName>
        <fullName evidence="9">Exocyst complex component Sec8</fullName>
    </recommendedName>
</protein>
<dbReference type="PANTHER" id="PTHR12702:SF0">
    <property type="entry name" value="EXOCYST COMPLEX COMPONENT 6"/>
    <property type="match status" value="1"/>
</dbReference>
<dbReference type="Pfam" id="PF04091">
    <property type="entry name" value="Sec15_C"/>
    <property type="match status" value="1"/>
</dbReference>
<dbReference type="GO" id="GO:0006893">
    <property type="term" value="P:Golgi to plasma membrane transport"/>
    <property type="evidence" value="ECO:0007669"/>
    <property type="project" value="TreeGrafter"/>
</dbReference>
<dbReference type="InterPro" id="IPR046361">
    <property type="entry name" value="EXOC6/Sec15_C"/>
</dbReference>
<dbReference type="PANTHER" id="PTHR12702">
    <property type="entry name" value="SEC15"/>
    <property type="match status" value="1"/>
</dbReference>
<dbReference type="Gene3D" id="1.20.58.670">
    <property type="entry name" value="Dsl1p vesicle tethering complex, Tip20p subunit, domain D"/>
    <property type="match status" value="1"/>
</dbReference>
<dbReference type="GO" id="GO:0006886">
    <property type="term" value="P:intracellular protein transport"/>
    <property type="evidence" value="ECO:0007669"/>
    <property type="project" value="InterPro"/>
</dbReference>
<dbReference type="GO" id="GO:0000145">
    <property type="term" value="C:exocyst"/>
    <property type="evidence" value="ECO:0007669"/>
    <property type="project" value="TreeGrafter"/>
</dbReference>
<dbReference type="AlphaFoldDB" id="A0A7S2W7V0"/>
<evidence type="ECO:0000313" key="8">
    <source>
        <dbReference type="EMBL" id="CAD9671768.1"/>
    </source>
</evidence>
<dbReference type="InterPro" id="IPR042045">
    <property type="entry name" value="EXOC6/Sec15_C_dom1"/>
</dbReference>
<evidence type="ECO:0000259" key="7">
    <source>
        <dbReference type="Pfam" id="PF20651"/>
    </source>
</evidence>
<gene>
    <name evidence="8" type="ORF">QSP1433_LOCUS3689</name>
</gene>
<feature type="domain" description="Exocyst complex component EXOC6/Sec15 N-terminal" evidence="7">
    <location>
        <begin position="44"/>
        <end position="232"/>
    </location>
</feature>
<sequence length="892" mass="100236">MVDAGEDDDCSVLVSNLVSADEAIVPTLKSVLERGWSDRFAASLEHFSVAKENELRKVCNFHFHEFSEGIKDIGKLKQDSGVLRKKLTAMDVQIQEKGRSLVNNSESLLRFHGVQRNLTETQDELRRAQSLLTLVDKARTEIDAKEYFEALETIDLLRAVIHGDSLGQLFAARSKKLRLDKLQKERRNSKLTRALDEWIPRVVVKIKLDVNMALTDWFVLAREKAGKIGNAALETVQKHQLLRARGINSGGKKTAPSNGTSNGAKKKKTRLVRQGSSDTMLAWQNRVPTSTVDVTDTCLKNELNLGPVYQYLDIRNYLGEKAEAIEFYKENRLPQVSLQTMIPTDIKRLKPGQFAQYHRPLFEKLTGFFIIEENISRSLSLISTLELGRIWDSILDTLVPIILAELRQGIHSNPEASLDLIQLLISLSMLLGRQNTQPRDEEEEDERTGDYDMFLGGSSNRILDTTRLMDVCLSERRHIANALTVFGTSQLDAIINQEKCISFTLDSPDDKYYRLLQKFGFIGLDMETGQVDENVGGKFPITFAFSSTVPIMCETILDLMDRSFYMARQLGGDLDSTSTTINKNDTFVSSAKCSASIADKCLEQVNNKFEQVICGGSASAEIPCQYAVNLWFLSKACEYFGLHVKSLAVTQAADSEGKGEKKLSRKETSTHTDLGDTEEWWKLQIGPKFQTNSEYAQSRVMDVIHNKIDELLSSSFSVDWTPSNLSEHPHYFVSDLIQYLSITFGTESCLGLLPAARVQAIQFTSCGRISDAMLDMLCGPKVQSINALSVYSLSLDVRELIAFADTSDVPDLRESYTQLDQLVNLLLRGDLEGYTDAQTRARYYSYLSPNKVVAVLKKYCQIPGSSRIYSSSAKFQLIKEMEIKRTLKLLQS</sequence>
<dbReference type="InterPro" id="IPR007225">
    <property type="entry name" value="EXOC6/Sec15"/>
</dbReference>
<evidence type="ECO:0000256" key="5">
    <source>
        <dbReference type="SAM" id="MobiDB-lite"/>
    </source>
</evidence>
<keyword evidence="2" id="KW-0813">Transport</keyword>
<dbReference type="InterPro" id="IPR048359">
    <property type="entry name" value="EXOC6_Sec15_N"/>
</dbReference>
<dbReference type="Pfam" id="PF20651">
    <property type="entry name" value="EXOC6_Sec15_N"/>
    <property type="match status" value="1"/>
</dbReference>
<dbReference type="EMBL" id="HBHK01006139">
    <property type="protein sequence ID" value="CAD9671768.1"/>
    <property type="molecule type" value="Transcribed_RNA"/>
</dbReference>
<organism evidence="8">
    <name type="scientific">Mucochytrium quahogii</name>
    <dbReference type="NCBI Taxonomy" id="96639"/>
    <lineage>
        <taxon>Eukaryota</taxon>
        <taxon>Sar</taxon>
        <taxon>Stramenopiles</taxon>
        <taxon>Bigyra</taxon>
        <taxon>Labyrinthulomycetes</taxon>
        <taxon>Thraustochytrida</taxon>
        <taxon>Thraustochytriidae</taxon>
        <taxon>Mucochytrium</taxon>
    </lineage>
</organism>
<accession>A0A7S2W7V0</accession>
<feature type="region of interest" description="Disordered" evidence="5">
    <location>
        <begin position="245"/>
        <end position="271"/>
    </location>
</feature>
<evidence type="ECO:0000256" key="3">
    <source>
        <dbReference type="ARBA" id="ARBA00022483"/>
    </source>
</evidence>
<feature type="domain" description="Exocyst complex subunit EXOC6/Sec15 C-terminal" evidence="6">
    <location>
        <begin position="468"/>
        <end position="858"/>
    </location>
</feature>
<evidence type="ECO:0000256" key="1">
    <source>
        <dbReference type="ARBA" id="ARBA00007944"/>
    </source>
</evidence>
<keyword evidence="3" id="KW-0268">Exocytosis</keyword>
<evidence type="ECO:0000259" key="6">
    <source>
        <dbReference type="Pfam" id="PF04091"/>
    </source>
</evidence>
<dbReference type="GO" id="GO:0090522">
    <property type="term" value="P:vesicle tethering involved in exocytosis"/>
    <property type="evidence" value="ECO:0007669"/>
    <property type="project" value="InterPro"/>
</dbReference>
<comment type="similarity">
    <text evidence="1">Belongs to the SEC15 family.</text>
</comment>
<dbReference type="Gene3D" id="1.10.357.30">
    <property type="entry name" value="Exocyst complex subunit Sec15 C-terminal domain, N-terminal subdomain"/>
    <property type="match status" value="1"/>
</dbReference>
<proteinExistence type="inferred from homology"/>
<keyword evidence="4" id="KW-0175">Coiled coil</keyword>
<reference evidence="8" key="1">
    <citation type="submission" date="2021-01" db="EMBL/GenBank/DDBJ databases">
        <authorList>
            <person name="Corre E."/>
            <person name="Pelletier E."/>
            <person name="Niang G."/>
            <person name="Scheremetjew M."/>
            <person name="Finn R."/>
            <person name="Kale V."/>
            <person name="Holt S."/>
            <person name="Cochrane G."/>
            <person name="Meng A."/>
            <person name="Brown T."/>
            <person name="Cohen L."/>
        </authorList>
    </citation>
    <scope>NUCLEOTIDE SEQUENCE</scope>
    <source>
        <strain evidence="8">NY070348D</strain>
    </source>
</reference>